<sequence precursor="true">MTKLFGIKTLATFAGLGLSVFLVSGCNPDEPAKTTTPPPPPAKTTPAKPDDKKGAAPEAKPADAKPADAKPAEPKKS</sequence>
<feature type="region of interest" description="Disordered" evidence="1">
    <location>
        <begin position="25"/>
        <end position="77"/>
    </location>
</feature>
<evidence type="ECO:0000313" key="3">
    <source>
        <dbReference type="EMBL" id="QEH33710.1"/>
    </source>
</evidence>
<accession>A0A5B9W168</accession>
<feature type="signal peptide" evidence="2">
    <location>
        <begin position="1"/>
        <end position="24"/>
    </location>
</feature>
<name>A0A5B9W168_9BACT</name>
<dbReference type="RefSeq" id="WP_148593722.1">
    <property type="nucleotide sequence ID" value="NZ_CP042997.1"/>
</dbReference>
<dbReference type="AlphaFoldDB" id="A0A5B9W168"/>
<evidence type="ECO:0000256" key="2">
    <source>
        <dbReference type="SAM" id="SignalP"/>
    </source>
</evidence>
<proteinExistence type="predicted"/>
<gene>
    <name evidence="3" type="ORF">OJF2_22160</name>
</gene>
<evidence type="ECO:0000256" key="1">
    <source>
        <dbReference type="SAM" id="MobiDB-lite"/>
    </source>
</evidence>
<feature type="compositionally biased region" description="Basic and acidic residues" evidence="1">
    <location>
        <begin position="48"/>
        <end position="77"/>
    </location>
</feature>
<evidence type="ECO:0000313" key="4">
    <source>
        <dbReference type="Proteomes" id="UP000324233"/>
    </source>
</evidence>
<feature type="chain" id="PRO_5022796254" description="Preprotein translocase subunit SecG" evidence="2">
    <location>
        <begin position="25"/>
        <end position="77"/>
    </location>
</feature>
<dbReference type="KEGG" id="agv:OJF2_22160"/>
<dbReference type="EMBL" id="CP042997">
    <property type="protein sequence ID" value="QEH33710.1"/>
    <property type="molecule type" value="Genomic_DNA"/>
</dbReference>
<reference evidence="3 4" key="1">
    <citation type="submission" date="2019-08" db="EMBL/GenBank/DDBJ databases">
        <title>Deep-cultivation of Planctomycetes and their phenomic and genomic characterization uncovers novel biology.</title>
        <authorList>
            <person name="Wiegand S."/>
            <person name="Jogler M."/>
            <person name="Boedeker C."/>
            <person name="Pinto D."/>
            <person name="Vollmers J."/>
            <person name="Rivas-Marin E."/>
            <person name="Kohn T."/>
            <person name="Peeters S.H."/>
            <person name="Heuer A."/>
            <person name="Rast P."/>
            <person name="Oberbeckmann S."/>
            <person name="Bunk B."/>
            <person name="Jeske O."/>
            <person name="Meyerdierks A."/>
            <person name="Storesund J.E."/>
            <person name="Kallscheuer N."/>
            <person name="Luecker S."/>
            <person name="Lage O.M."/>
            <person name="Pohl T."/>
            <person name="Merkel B.J."/>
            <person name="Hornburger P."/>
            <person name="Mueller R.-W."/>
            <person name="Bruemmer F."/>
            <person name="Labrenz M."/>
            <person name="Spormann A.M."/>
            <person name="Op den Camp H."/>
            <person name="Overmann J."/>
            <person name="Amann R."/>
            <person name="Jetten M.S.M."/>
            <person name="Mascher T."/>
            <person name="Medema M.H."/>
            <person name="Devos D.P."/>
            <person name="Kaster A.-K."/>
            <person name="Ovreas L."/>
            <person name="Rohde M."/>
            <person name="Galperin M.Y."/>
            <person name="Jogler C."/>
        </authorList>
    </citation>
    <scope>NUCLEOTIDE SEQUENCE [LARGE SCALE GENOMIC DNA]</scope>
    <source>
        <strain evidence="3 4">OJF2</strain>
    </source>
</reference>
<organism evidence="3 4">
    <name type="scientific">Aquisphaera giovannonii</name>
    <dbReference type="NCBI Taxonomy" id="406548"/>
    <lineage>
        <taxon>Bacteria</taxon>
        <taxon>Pseudomonadati</taxon>
        <taxon>Planctomycetota</taxon>
        <taxon>Planctomycetia</taxon>
        <taxon>Isosphaerales</taxon>
        <taxon>Isosphaeraceae</taxon>
        <taxon>Aquisphaera</taxon>
    </lineage>
</organism>
<dbReference type="PROSITE" id="PS51257">
    <property type="entry name" value="PROKAR_LIPOPROTEIN"/>
    <property type="match status" value="1"/>
</dbReference>
<protein>
    <recommendedName>
        <fullName evidence="5">Preprotein translocase subunit SecG</fullName>
    </recommendedName>
</protein>
<keyword evidence="4" id="KW-1185">Reference proteome</keyword>
<dbReference type="Proteomes" id="UP000324233">
    <property type="component" value="Chromosome"/>
</dbReference>
<evidence type="ECO:0008006" key="5">
    <source>
        <dbReference type="Google" id="ProtNLM"/>
    </source>
</evidence>
<keyword evidence="2" id="KW-0732">Signal</keyword>